<proteinExistence type="predicted"/>
<feature type="coiled-coil region" evidence="1">
    <location>
        <begin position="147"/>
        <end position="174"/>
    </location>
</feature>
<evidence type="ECO:0008006" key="4">
    <source>
        <dbReference type="Google" id="ProtNLM"/>
    </source>
</evidence>
<evidence type="ECO:0000256" key="1">
    <source>
        <dbReference type="SAM" id="Coils"/>
    </source>
</evidence>
<keyword evidence="3" id="KW-1185">Reference proteome</keyword>
<name>A0ABP7T335_9BACT</name>
<sequence length="316" mass="35265">MANQVTPGVVANTLVRYILTQAGLAAGGLTAKGSNNQWQTTLAAFGNKCAYTGADLTGAPIEKEHAIAMNRAGGGLHVYGNVIPATPKANAEKSGLRYDAFLRSKGEKFSSIAHLTDKDREDAIGRIEEFMRNARPDGMLDPHPELLAFYKAQYEKAKELCATAAQELEVLLQKLNVADVPNPDETDDAMPDLPSTEQFELEERNTDNLPEAYRKIQECGSEMKVGAYARAVFEQLFADGRIAAFLPNLTYREDSFYAFRLSFPALITQRHLDPLRYYATPYKHDGTDYYLCSQWFERNRDDLDSWLMETVFGHSA</sequence>
<dbReference type="Proteomes" id="UP001500567">
    <property type="component" value="Unassembled WGS sequence"/>
</dbReference>
<evidence type="ECO:0000313" key="3">
    <source>
        <dbReference type="Proteomes" id="UP001500567"/>
    </source>
</evidence>
<accession>A0ABP7T335</accession>
<reference evidence="3" key="1">
    <citation type="journal article" date="2019" name="Int. J. Syst. Evol. Microbiol.">
        <title>The Global Catalogue of Microorganisms (GCM) 10K type strain sequencing project: providing services to taxonomists for standard genome sequencing and annotation.</title>
        <authorList>
            <consortium name="The Broad Institute Genomics Platform"/>
            <consortium name="The Broad Institute Genome Sequencing Center for Infectious Disease"/>
            <person name="Wu L."/>
            <person name="Ma J."/>
        </authorList>
    </citation>
    <scope>NUCLEOTIDE SEQUENCE [LARGE SCALE GENOMIC DNA]</scope>
    <source>
        <strain evidence="3">JCM 17224</strain>
    </source>
</reference>
<protein>
    <recommendedName>
        <fullName evidence="4">HNH endonuclease</fullName>
    </recommendedName>
</protein>
<dbReference type="RefSeq" id="WP_345075218.1">
    <property type="nucleotide sequence ID" value="NZ_BAABDJ010000049.1"/>
</dbReference>
<evidence type="ECO:0000313" key="2">
    <source>
        <dbReference type="EMBL" id="GAA4020378.1"/>
    </source>
</evidence>
<comment type="caution">
    <text evidence="2">The sequence shown here is derived from an EMBL/GenBank/DDBJ whole genome shotgun (WGS) entry which is preliminary data.</text>
</comment>
<keyword evidence="1" id="KW-0175">Coiled coil</keyword>
<dbReference type="EMBL" id="BAABDJ010000049">
    <property type="protein sequence ID" value="GAA4020378.1"/>
    <property type="molecule type" value="Genomic_DNA"/>
</dbReference>
<organism evidence="2 3">
    <name type="scientific">Hymenobacter fastidiosus</name>
    <dbReference type="NCBI Taxonomy" id="486264"/>
    <lineage>
        <taxon>Bacteria</taxon>
        <taxon>Pseudomonadati</taxon>
        <taxon>Bacteroidota</taxon>
        <taxon>Cytophagia</taxon>
        <taxon>Cytophagales</taxon>
        <taxon>Hymenobacteraceae</taxon>
        <taxon>Hymenobacter</taxon>
    </lineage>
</organism>
<dbReference type="Gene3D" id="1.10.30.50">
    <property type="match status" value="1"/>
</dbReference>
<gene>
    <name evidence="2" type="ORF">GCM10022408_38000</name>
</gene>